<dbReference type="SUPFAM" id="SSF141673">
    <property type="entry name" value="MOSC N-terminal domain-like"/>
    <property type="match status" value="1"/>
</dbReference>
<dbReference type="AlphaFoldDB" id="W0JQ06"/>
<dbReference type="GO" id="GO:0030170">
    <property type="term" value="F:pyridoxal phosphate binding"/>
    <property type="evidence" value="ECO:0007669"/>
    <property type="project" value="InterPro"/>
</dbReference>
<dbReference type="PROSITE" id="PS51340">
    <property type="entry name" value="MOSC"/>
    <property type="match status" value="1"/>
</dbReference>
<feature type="region of interest" description="Disordered" evidence="1">
    <location>
        <begin position="253"/>
        <end position="272"/>
    </location>
</feature>
<proteinExistence type="predicted"/>
<sequence>MAHLEQIFIYPVKSLDGTAVEATTIRENGGLEWDRRYAIVDEDGNYVNGKGERQVHRLRAEYDLERKTITVWKQGTDDRFSFHLDVDRDDFGSWLTCFFGYDVEVVRADEGGFPDDTDASGPTVISTGTLEAVASWFDGIDTAEMRRRLRPNLVVGGTEPFWEDRLYETPGSVVPFEIGSSTFVGVNPCQRCVVPTRDPDTGEPTDGFRKRFIERREETLPDWANSAWFDHYFRLMVNTSVPESVWGSRLATGDPITVGEPIPDPSATSASS</sequence>
<accession>W0JQ06</accession>
<protein>
    <submittedName>
        <fullName evidence="3">Molybdenum cofactor biosysynthesis protein</fullName>
    </submittedName>
</protein>
<dbReference type="HOGENOM" id="CLU_1080164_0_0_2"/>
<dbReference type="EMBL" id="CP007055">
    <property type="protein sequence ID" value="AHF99351.1"/>
    <property type="molecule type" value="Genomic_DNA"/>
</dbReference>
<dbReference type="InterPro" id="IPR005302">
    <property type="entry name" value="MoCF_Sase_C"/>
</dbReference>
<dbReference type="Pfam" id="PF03473">
    <property type="entry name" value="MOSC"/>
    <property type="match status" value="1"/>
</dbReference>
<gene>
    <name evidence="3" type="ORF">HALLA_11240</name>
</gene>
<dbReference type="GO" id="GO:0030151">
    <property type="term" value="F:molybdenum ion binding"/>
    <property type="evidence" value="ECO:0007669"/>
    <property type="project" value="InterPro"/>
</dbReference>
<dbReference type="GeneID" id="25145033"/>
<reference evidence="3 4" key="1">
    <citation type="submission" date="2014-01" db="EMBL/GenBank/DDBJ databases">
        <authorList>
            <consortium name="DOE Joint Genome Institute"/>
            <person name="Anderson I."/>
            <person name="Huntemann M."/>
            <person name="Han J."/>
            <person name="Chen A."/>
            <person name="Kyrpides N."/>
            <person name="Mavromatis K."/>
            <person name="Markowitz V."/>
            <person name="Palaniappan K."/>
            <person name="Ivanova N."/>
            <person name="Schaumberg A."/>
            <person name="Pati A."/>
            <person name="Liolios K."/>
            <person name="Nordberg H.P."/>
            <person name="Cantor M.N."/>
            <person name="Hua S.X."/>
            <person name="Woyke T."/>
        </authorList>
    </citation>
    <scope>NUCLEOTIDE SEQUENCE [LARGE SCALE GENOMIC DNA]</scope>
    <source>
        <strain evidence="3 4">XH-48</strain>
    </source>
</reference>
<dbReference type="KEGG" id="hlr:HALLA_11240"/>
<feature type="domain" description="MOSC" evidence="2">
    <location>
        <begin position="84"/>
        <end position="259"/>
    </location>
</feature>
<dbReference type="SUPFAM" id="SSF50800">
    <property type="entry name" value="PK beta-barrel domain-like"/>
    <property type="match status" value="1"/>
</dbReference>
<dbReference type="Proteomes" id="UP000019024">
    <property type="component" value="Chromosome"/>
</dbReference>
<dbReference type="eggNOG" id="arCOG04766">
    <property type="taxonomic scope" value="Archaea"/>
</dbReference>
<organism evidence="3 4">
    <name type="scientific">Halostagnicola larsenii XH-48</name>
    <dbReference type="NCBI Taxonomy" id="797299"/>
    <lineage>
        <taxon>Archaea</taxon>
        <taxon>Methanobacteriati</taxon>
        <taxon>Methanobacteriota</taxon>
        <taxon>Stenosarchaea group</taxon>
        <taxon>Halobacteria</taxon>
        <taxon>Halobacteriales</taxon>
        <taxon>Natrialbaceae</taxon>
        <taxon>Halostagnicola</taxon>
    </lineage>
</organism>
<evidence type="ECO:0000256" key="1">
    <source>
        <dbReference type="SAM" id="MobiDB-lite"/>
    </source>
</evidence>
<evidence type="ECO:0000313" key="3">
    <source>
        <dbReference type="EMBL" id="AHF99351.1"/>
    </source>
</evidence>
<dbReference type="Pfam" id="PF03476">
    <property type="entry name" value="MOSC_N"/>
    <property type="match status" value="1"/>
</dbReference>
<dbReference type="InterPro" id="IPR005303">
    <property type="entry name" value="MOCOS_middle"/>
</dbReference>
<dbReference type="OrthoDB" id="211216at2157"/>
<name>W0JQ06_9EURY</name>
<dbReference type="RefSeq" id="WP_049952554.1">
    <property type="nucleotide sequence ID" value="NZ_CP007055.1"/>
</dbReference>
<dbReference type="PATRIC" id="fig|797299.3.peg.1281"/>
<dbReference type="InterPro" id="IPR011037">
    <property type="entry name" value="Pyrv_Knase-like_insert_dom_sf"/>
</dbReference>
<evidence type="ECO:0000259" key="2">
    <source>
        <dbReference type="PROSITE" id="PS51340"/>
    </source>
</evidence>
<evidence type="ECO:0000313" key="4">
    <source>
        <dbReference type="Proteomes" id="UP000019024"/>
    </source>
</evidence>
<dbReference type="STRING" id="797299.HALLA_11240"/>
<dbReference type="GO" id="GO:0003824">
    <property type="term" value="F:catalytic activity"/>
    <property type="evidence" value="ECO:0007669"/>
    <property type="project" value="InterPro"/>
</dbReference>
<keyword evidence="4" id="KW-1185">Reference proteome</keyword>